<feature type="transmembrane region" description="Helical" evidence="1">
    <location>
        <begin position="267"/>
        <end position="288"/>
    </location>
</feature>
<dbReference type="STRING" id="1498499.EP47_03135"/>
<name>A0A0A2SV68_9GAMM</name>
<accession>A0A0A2SV68</accession>
<dbReference type="Proteomes" id="UP000054422">
    <property type="component" value="Unassembled WGS sequence"/>
</dbReference>
<keyword evidence="1" id="KW-0812">Transmembrane</keyword>
<reference evidence="3 4" key="1">
    <citation type="submission" date="2014-05" db="EMBL/GenBank/DDBJ databases">
        <authorList>
            <person name="Rizzardi K."/>
            <person name="Winiecka-Krusnell J."/>
            <person name="Ramliden M."/>
            <person name="Alm E."/>
            <person name="Andersson S."/>
            <person name="Byfors S."/>
        </authorList>
    </citation>
    <scope>NUCLEOTIDE SEQUENCE [LARGE SCALE GENOMIC DNA]</scope>
    <source>
        <strain evidence="3 4">LEGN</strain>
    </source>
</reference>
<proteinExistence type="predicted"/>
<comment type="caution">
    <text evidence="3">The sequence shown here is derived from an EMBL/GenBank/DDBJ whole genome shotgun (WGS) entry which is preliminary data.</text>
</comment>
<evidence type="ECO:0000259" key="2">
    <source>
        <dbReference type="Pfam" id="PF00535"/>
    </source>
</evidence>
<dbReference type="OrthoDB" id="9771846at2"/>
<dbReference type="SUPFAM" id="SSF53448">
    <property type="entry name" value="Nucleotide-diphospho-sugar transferases"/>
    <property type="match status" value="1"/>
</dbReference>
<keyword evidence="4" id="KW-1185">Reference proteome</keyword>
<dbReference type="InterPro" id="IPR001173">
    <property type="entry name" value="Glyco_trans_2-like"/>
</dbReference>
<dbReference type="PANTHER" id="PTHR43179">
    <property type="entry name" value="RHAMNOSYLTRANSFERASE WBBL"/>
    <property type="match status" value="1"/>
</dbReference>
<evidence type="ECO:0000313" key="4">
    <source>
        <dbReference type="Proteomes" id="UP000054422"/>
    </source>
</evidence>
<dbReference type="PANTHER" id="PTHR43179:SF11">
    <property type="entry name" value="GLYCOSYL TRANSFERASE"/>
    <property type="match status" value="1"/>
</dbReference>
<feature type="domain" description="Glycosyltransferase 2-like" evidence="2">
    <location>
        <begin position="25"/>
        <end position="146"/>
    </location>
</feature>
<dbReference type="GO" id="GO:0016740">
    <property type="term" value="F:transferase activity"/>
    <property type="evidence" value="ECO:0007669"/>
    <property type="project" value="UniProtKB-KW"/>
</dbReference>
<dbReference type="EMBL" id="JNCF01000012">
    <property type="protein sequence ID" value="KGP63631.1"/>
    <property type="molecule type" value="Genomic_DNA"/>
</dbReference>
<dbReference type="CDD" id="cd04186">
    <property type="entry name" value="GT_2_like_c"/>
    <property type="match status" value="1"/>
</dbReference>
<dbReference type="InterPro" id="IPR029044">
    <property type="entry name" value="Nucleotide-diphossugar_trans"/>
</dbReference>
<dbReference type="AlphaFoldDB" id="A0A0A2SV68"/>
<dbReference type="Pfam" id="PF00535">
    <property type="entry name" value="Glycos_transf_2"/>
    <property type="match status" value="1"/>
</dbReference>
<keyword evidence="1" id="KW-1133">Transmembrane helix</keyword>
<keyword evidence="3" id="KW-0808">Transferase</keyword>
<evidence type="ECO:0000313" key="3">
    <source>
        <dbReference type="EMBL" id="KGP63631.1"/>
    </source>
</evidence>
<protein>
    <submittedName>
        <fullName evidence="3">Glycosyl transferase</fullName>
    </submittedName>
</protein>
<evidence type="ECO:0000256" key="1">
    <source>
        <dbReference type="SAM" id="Phobius"/>
    </source>
</evidence>
<keyword evidence="1" id="KW-0472">Membrane</keyword>
<dbReference type="Gene3D" id="3.90.550.10">
    <property type="entry name" value="Spore Coat Polysaccharide Biosynthesis Protein SpsA, Chain A"/>
    <property type="match status" value="1"/>
</dbReference>
<sequence length="337" mass="38816">MLYNIGNRIVNYLSNKTNTPINIGVIIINYNSGKYLLKALRALAIQTYKPYQIIIFDNASSEPIPQDIRCLNLPLTIIENDTNLGFATGNNRAAEYLSPEINWIALLNPDAYPHKDWLKEMVNAIREYPQFAFLGCKLICEQEPHLLDGTGDCYHVSGKAWRKNHRKPLSRDPGHISEIFSPCAAAALYHREAFNNAQGFDDHYFCYYEDIDLAFRLWLLGYKGGYVPKAIVEHTGSATTKRHSDFYTYHGHRNLVWTYFKNMPTSLLLFSLPLHILLNVATILLFLCRKQTSIILKSKIDAIKNLQRVLRQRKIIQKSRKISTFQLLKILNKGLPW</sequence>
<organism evidence="3 4">
    <name type="scientific">Legionella norrlandica</name>
    <dbReference type="NCBI Taxonomy" id="1498499"/>
    <lineage>
        <taxon>Bacteria</taxon>
        <taxon>Pseudomonadati</taxon>
        <taxon>Pseudomonadota</taxon>
        <taxon>Gammaproteobacteria</taxon>
        <taxon>Legionellales</taxon>
        <taxon>Legionellaceae</taxon>
        <taxon>Legionella</taxon>
    </lineage>
</organism>
<gene>
    <name evidence="3" type="ORF">EP47_03135</name>
</gene>